<dbReference type="RefSeq" id="WP_150785589.1">
    <property type="nucleotide sequence ID" value="NZ_CABVJF010000002.1"/>
</dbReference>
<dbReference type="Pfam" id="PF07867">
    <property type="entry name" value="DUF1654"/>
    <property type="match status" value="1"/>
</dbReference>
<evidence type="ECO:0000313" key="1">
    <source>
        <dbReference type="EMBL" id="VVP78848.1"/>
    </source>
</evidence>
<dbReference type="EMBL" id="CABVJF010000002">
    <property type="protein sequence ID" value="VVP78848.1"/>
    <property type="molecule type" value="Genomic_DNA"/>
</dbReference>
<dbReference type="Proteomes" id="UP000381378">
    <property type="component" value="Unassembled WGS sequence"/>
</dbReference>
<dbReference type="OrthoDB" id="6183446at2"/>
<organism evidence="1 2">
    <name type="scientific">Pseudomonas fluorescens</name>
    <dbReference type="NCBI Taxonomy" id="294"/>
    <lineage>
        <taxon>Bacteria</taxon>
        <taxon>Pseudomonadati</taxon>
        <taxon>Pseudomonadota</taxon>
        <taxon>Gammaproteobacteria</taxon>
        <taxon>Pseudomonadales</taxon>
        <taxon>Pseudomonadaceae</taxon>
        <taxon>Pseudomonas</taxon>
    </lineage>
</organism>
<sequence length="85" mass="9299">MAKAKTAPAAPTPPSSFELMGMRVQKIINSTGAQTSKRAVIYKAPDESQDDWEQLLEAIDEADNVTIAHQDDGGVQIFWVVPKED</sequence>
<reference evidence="1 2" key="1">
    <citation type="submission" date="2019-09" db="EMBL/GenBank/DDBJ databases">
        <authorList>
            <person name="Chandra G."/>
            <person name="Truman W A."/>
        </authorList>
    </citation>
    <scope>NUCLEOTIDE SEQUENCE [LARGE SCALE GENOMIC DNA]</scope>
    <source>
        <strain evidence="1">PS928</strain>
    </source>
</reference>
<gene>
    <name evidence="1" type="ORF">PS928_00520</name>
</gene>
<accession>A0A5E7RZ04</accession>
<dbReference type="AlphaFoldDB" id="A0A5E7RZ04"/>
<name>A0A5E7RZ04_PSEFL</name>
<evidence type="ECO:0008006" key="3">
    <source>
        <dbReference type="Google" id="ProtNLM"/>
    </source>
</evidence>
<dbReference type="InterPro" id="IPR012449">
    <property type="entry name" value="Phage_F116_Orf28"/>
</dbReference>
<evidence type="ECO:0000313" key="2">
    <source>
        <dbReference type="Proteomes" id="UP000381378"/>
    </source>
</evidence>
<proteinExistence type="predicted"/>
<protein>
    <recommendedName>
        <fullName evidence="3">DUF1654 domain-containing protein</fullName>
    </recommendedName>
</protein>